<reference evidence="3" key="1">
    <citation type="journal article" date="2019" name="Int. J. Syst. Evol. Microbiol.">
        <title>The Global Catalogue of Microorganisms (GCM) 10K type strain sequencing project: providing services to taxonomists for standard genome sequencing and annotation.</title>
        <authorList>
            <consortium name="The Broad Institute Genomics Platform"/>
            <consortium name="The Broad Institute Genome Sequencing Center for Infectious Disease"/>
            <person name="Wu L."/>
            <person name="Ma J."/>
        </authorList>
    </citation>
    <scope>NUCLEOTIDE SEQUENCE [LARGE SCALE GENOMIC DNA]</scope>
    <source>
        <strain evidence="3">JCM 16902</strain>
    </source>
</reference>
<dbReference type="InterPro" id="IPR050834">
    <property type="entry name" value="Glycosyltransf_2"/>
</dbReference>
<evidence type="ECO:0000313" key="3">
    <source>
        <dbReference type="Proteomes" id="UP001501074"/>
    </source>
</evidence>
<dbReference type="PANTHER" id="PTHR43685">
    <property type="entry name" value="GLYCOSYLTRANSFERASE"/>
    <property type="match status" value="1"/>
</dbReference>
<organism evidence="2 3">
    <name type="scientific">Kineosporia mesophila</name>
    <dbReference type="NCBI Taxonomy" id="566012"/>
    <lineage>
        <taxon>Bacteria</taxon>
        <taxon>Bacillati</taxon>
        <taxon>Actinomycetota</taxon>
        <taxon>Actinomycetes</taxon>
        <taxon>Kineosporiales</taxon>
        <taxon>Kineosporiaceae</taxon>
        <taxon>Kineosporia</taxon>
    </lineage>
</organism>
<dbReference type="Gene3D" id="3.90.550.10">
    <property type="entry name" value="Spore Coat Polysaccharide Biosynthesis Protein SpsA, Chain A"/>
    <property type="match status" value="1"/>
</dbReference>
<dbReference type="PANTHER" id="PTHR43685:SF12">
    <property type="entry name" value="GLYCOSYL TRANSFERASE FAMILY 2"/>
    <property type="match status" value="1"/>
</dbReference>
<gene>
    <name evidence="2" type="ORF">GCM10022223_09480</name>
</gene>
<dbReference type="InterPro" id="IPR029044">
    <property type="entry name" value="Nucleotide-diphossugar_trans"/>
</dbReference>
<accession>A0ABP6Z1I5</accession>
<sequence>MVICCRNSASTLAGTLESVAAQGYPGWWETVVVDNGSTDRTVEVAQGFAGRLPKLRVLRVPEPGFQAVALNHGIEQSTGEVIVFVDSDDLAAEGYLEKMARALADVPYAGGELEVARLNPPPVRARRDLLQSRRIDVFFDYRPAVVGASMGVRREAIARVGGFDEALPTQHDLDLSWRLAGAGVPATFVPGAVLHYRYRPGSRETFRQERGYGLGEVMLYRKFRHLGMPGRGPRQAVGSWARVLFALPGALSPAGRAKLATVTGKAVGRLEGSLRHRTSYL</sequence>
<name>A0ABP6Z1I5_9ACTN</name>
<proteinExistence type="predicted"/>
<keyword evidence="3" id="KW-1185">Reference proteome</keyword>
<feature type="domain" description="Glycosyltransferase 2-like" evidence="1">
    <location>
        <begin position="2"/>
        <end position="159"/>
    </location>
</feature>
<protein>
    <submittedName>
        <fullName evidence="2">Glycosyltransferase family A protein</fullName>
    </submittedName>
</protein>
<dbReference type="Pfam" id="PF00535">
    <property type="entry name" value="Glycos_transf_2"/>
    <property type="match status" value="1"/>
</dbReference>
<comment type="caution">
    <text evidence="2">The sequence shown here is derived from an EMBL/GenBank/DDBJ whole genome shotgun (WGS) entry which is preliminary data.</text>
</comment>
<evidence type="ECO:0000259" key="1">
    <source>
        <dbReference type="Pfam" id="PF00535"/>
    </source>
</evidence>
<dbReference type="SUPFAM" id="SSF53448">
    <property type="entry name" value="Nucleotide-diphospho-sugar transferases"/>
    <property type="match status" value="1"/>
</dbReference>
<evidence type="ECO:0000313" key="2">
    <source>
        <dbReference type="EMBL" id="GAA3596372.1"/>
    </source>
</evidence>
<dbReference type="EMBL" id="BAAAZO010000001">
    <property type="protein sequence ID" value="GAA3596372.1"/>
    <property type="molecule type" value="Genomic_DNA"/>
</dbReference>
<dbReference type="InterPro" id="IPR001173">
    <property type="entry name" value="Glyco_trans_2-like"/>
</dbReference>
<dbReference type="Proteomes" id="UP001501074">
    <property type="component" value="Unassembled WGS sequence"/>
</dbReference>